<dbReference type="PANTHER" id="PTHR33529">
    <property type="entry name" value="SLR0882 PROTEIN-RELATED"/>
    <property type="match status" value="1"/>
</dbReference>
<comment type="caution">
    <text evidence="13">The sequence shown here is derived from an EMBL/GenBank/DDBJ whole genome shotgun (WGS) entry which is preliminary data.</text>
</comment>
<dbReference type="EMBL" id="JABURY010000013">
    <property type="protein sequence ID" value="MBC9130801.1"/>
    <property type="molecule type" value="Genomic_DNA"/>
</dbReference>
<keyword evidence="5" id="KW-0813">Transport</keyword>
<keyword evidence="6" id="KW-1003">Cell membrane</keyword>
<keyword evidence="8 12" id="KW-0812">Transmembrane</keyword>
<evidence type="ECO:0000256" key="7">
    <source>
        <dbReference type="ARBA" id="ARBA00022519"/>
    </source>
</evidence>
<evidence type="ECO:0000256" key="11">
    <source>
        <dbReference type="ARBA" id="ARBA00026081"/>
    </source>
</evidence>
<name>A0ABR7QXL4_9GAMM</name>
<comment type="similarity">
    <text evidence="3">Belongs to the LptF/LptG family.</text>
</comment>
<evidence type="ECO:0000313" key="14">
    <source>
        <dbReference type="Proteomes" id="UP000651208"/>
    </source>
</evidence>
<keyword evidence="9 12" id="KW-1133">Transmembrane helix</keyword>
<feature type="transmembrane region" description="Helical" evidence="12">
    <location>
        <begin position="332"/>
        <end position="352"/>
    </location>
</feature>
<dbReference type="Pfam" id="PF03739">
    <property type="entry name" value="LptF_LptG"/>
    <property type="match status" value="1"/>
</dbReference>
<dbReference type="PANTHER" id="PTHR33529:SF7">
    <property type="entry name" value="LIPOPOLYSACCHARIDE EXPORT SYSTEM PERMEASE PROTEIN LPTF"/>
    <property type="match status" value="1"/>
</dbReference>
<evidence type="ECO:0000256" key="8">
    <source>
        <dbReference type="ARBA" id="ARBA00022692"/>
    </source>
</evidence>
<evidence type="ECO:0000256" key="5">
    <source>
        <dbReference type="ARBA" id="ARBA00022448"/>
    </source>
</evidence>
<evidence type="ECO:0000256" key="12">
    <source>
        <dbReference type="SAM" id="Phobius"/>
    </source>
</evidence>
<feature type="transmembrane region" description="Helical" evidence="12">
    <location>
        <begin position="62"/>
        <end position="81"/>
    </location>
</feature>
<dbReference type="NCBIfam" id="TIGR04407">
    <property type="entry name" value="LptF_YjgP"/>
    <property type="match status" value="1"/>
</dbReference>
<organism evidence="13 14">
    <name type="scientific">Frischella japonica</name>
    <dbReference type="NCBI Taxonomy" id="2741544"/>
    <lineage>
        <taxon>Bacteria</taxon>
        <taxon>Pseudomonadati</taxon>
        <taxon>Pseudomonadota</taxon>
        <taxon>Gammaproteobacteria</taxon>
        <taxon>Orbales</taxon>
        <taxon>Orbaceae</taxon>
        <taxon>Frischella</taxon>
    </lineage>
</organism>
<protein>
    <recommendedName>
        <fullName evidence="4">Lipopolysaccharide export system permease protein LptF</fullName>
    </recommendedName>
</protein>
<keyword evidence="14" id="KW-1185">Reference proteome</keyword>
<evidence type="ECO:0000256" key="10">
    <source>
        <dbReference type="ARBA" id="ARBA00023136"/>
    </source>
</evidence>
<feature type="transmembrane region" description="Helical" evidence="12">
    <location>
        <begin position="300"/>
        <end position="320"/>
    </location>
</feature>
<comment type="subcellular location">
    <subcellularLocation>
        <location evidence="2">Cell inner membrane</location>
        <topology evidence="2">Multi-pass membrane protein</topology>
    </subcellularLocation>
</comment>
<evidence type="ECO:0000256" key="3">
    <source>
        <dbReference type="ARBA" id="ARBA00007725"/>
    </source>
</evidence>
<dbReference type="InterPro" id="IPR030922">
    <property type="entry name" value="LptF"/>
</dbReference>
<evidence type="ECO:0000256" key="6">
    <source>
        <dbReference type="ARBA" id="ARBA00022475"/>
    </source>
</evidence>
<keyword evidence="10 12" id="KW-0472">Membrane</keyword>
<dbReference type="RefSeq" id="WP_187755246.1">
    <property type="nucleotide sequence ID" value="NZ_JABURY010000013.1"/>
</dbReference>
<gene>
    <name evidence="13" type="primary">lptF</name>
    <name evidence="13" type="ORF">FcAc13_05700</name>
</gene>
<evidence type="ECO:0000256" key="2">
    <source>
        <dbReference type="ARBA" id="ARBA00004429"/>
    </source>
</evidence>
<comment type="function">
    <text evidence="1">Part of the ABC transporter complex LptBFG involved in the translocation of lipopolysaccharide (LPS) from the inner membrane to the outer membrane.</text>
</comment>
<evidence type="ECO:0000256" key="1">
    <source>
        <dbReference type="ARBA" id="ARBA00002265"/>
    </source>
</evidence>
<keyword evidence="7" id="KW-0997">Cell inner membrane</keyword>
<feature type="transmembrane region" description="Helical" evidence="12">
    <location>
        <begin position="101"/>
        <end position="121"/>
    </location>
</feature>
<reference evidence="13 14" key="1">
    <citation type="submission" date="2020-06" db="EMBL/GenBank/DDBJ databases">
        <title>Frischella cerana isolated from Apis cerana gut homogenate.</title>
        <authorList>
            <person name="Wolter L.A."/>
            <person name="Suenami S."/>
            <person name="Miyazaki R."/>
        </authorList>
    </citation>
    <scope>NUCLEOTIDE SEQUENCE [LARGE SCALE GENOMIC DNA]</scope>
    <source>
        <strain evidence="13 14">Ac13</strain>
    </source>
</reference>
<evidence type="ECO:0000313" key="13">
    <source>
        <dbReference type="EMBL" id="MBC9130801.1"/>
    </source>
</evidence>
<dbReference type="Proteomes" id="UP000651208">
    <property type="component" value="Unassembled WGS sequence"/>
</dbReference>
<comment type="subunit">
    <text evidence="11">Component of the lipopolysaccharide transport and assembly complex. The LptBFG transporter is composed of two ATP-binding proteins (LptB) and two transmembrane proteins (LptF and LptG).</text>
</comment>
<dbReference type="InterPro" id="IPR005495">
    <property type="entry name" value="LptG/LptF_permease"/>
</dbReference>
<accession>A0ABR7QXL4</accession>
<evidence type="ECO:0000256" key="4">
    <source>
        <dbReference type="ARBA" id="ARBA00014213"/>
    </source>
</evidence>
<evidence type="ECO:0000256" key="9">
    <source>
        <dbReference type="ARBA" id="ARBA00022989"/>
    </source>
</evidence>
<sequence>MIIRRYITKETFKSQLAILFILLMIFFSQKLIRILSNAVDGGIPTNLVMPLLLLGISDMAKLILPLSLFLGILITLGRFYIDQEMIAMYACGVSKNIIYKVVFFLSFVTCVFAIGNIVWFGPWSDLQQEQLVENAKLNPSLAGLLAGQFQKTPQGDAVIYISSAKNNTIENVFIASTNHSKSQRPNIIMANKGQIMTDANNNQIIILENANRYEGSAKLKDFRISNFNHYQGIIESKELKESDYKNANDVDQSSLSQLRQINTPKAWAEYYWRLTLIISVPLMAFLVIPLSVANARQGRLAKVLPAILLYLIYFLLESSIKANAAKGRLDPALWFYLVNGTYVFLAIIFNIWDTLPIKKMRYKLTNNRLAV</sequence>
<proteinExistence type="inferred from homology"/>
<feature type="transmembrane region" description="Helical" evidence="12">
    <location>
        <begin position="270"/>
        <end position="288"/>
    </location>
</feature>